<protein>
    <submittedName>
        <fullName evidence="1">Uncharacterized protein</fullName>
    </submittedName>
</protein>
<comment type="caution">
    <text evidence="1">The sequence shown here is derived from an EMBL/GenBank/DDBJ whole genome shotgun (WGS) entry which is preliminary data.</text>
</comment>
<accession>A0ACC1TCA7</accession>
<evidence type="ECO:0000313" key="2">
    <source>
        <dbReference type="Proteomes" id="UP001148662"/>
    </source>
</evidence>
<evidence type="ECO:0000313" key="1">
    <source>
        <dbReference type="EMBL" id="KAJ3557964.1"/>
    </source>
</evidence>
<dbReference type="Proteomes" id="UP001148662">
    <property type="component" value="Unassembled WGS sequence"/>
</dbReference>
<proteinExistence type="predicted"/>
<gene>
    <name evidence="1" type="ORF">NM688_g1190</name>
</gene>
<keyword evidence="2" id="KW-1185">Reference proteome</keyword>
<sequence>MQQPNAPLSTLNVYQLQVLANRSAHDLRKVQKELRVRRRRMLSRFFTDPGRFNATLERHSSVISGSFALNFLEGEGGWQANDLDVYVPFEEFQSVRNYLVNAEGYQEDQEETQRRHTRAEAAVMQHALAAHVVRDAEEAQLLPPVETGICQVASIYRDGKKIDVVQSRSSSALYAIAHFWSTLQMNFLSARGFSCAYPSLTFRRIGVINPLVQTSELMPRAYIDLLVPDASTPTTTYCVPPIYDHSKTISRSQARSVANATVAHLALLEALSSLSGRWDGNWADIMMTEVA</sequence>
<name>A0ACC1TCA7_9APHY</name>
<dbReference type="EMBL" id="JANHOG010000119">
    <property type="protein sequence ID" value="KAJ3557964.1"/>
    <property type="molecule type" value="Genomic_DNA"/>
</dbReference>
<organism evidence="1 2">
    <name type="scientific">Phlebia brevispora</name>
    <dbReference type="NCBI Taxonomy" id="194682"/>
    <lineage>
        <taxon>Eukaryota</taxon>
        <taxon>Fungi</taxon>
        <taxon>Dikarya</taxon>
        <taxon>Basidiomycota</taxon>
        <taxon>Agaricomycotina</taxon>
        <taxon>Agaricomycetes</taxon>
        <taxon>Polyporales</taxon>
        <taxon>Meruliaceae</taxon>
        <taxon>Phlebia</taxon>
    </lineage>
</organism>
<reference evidence="1" key="1">
    <citation type="submission" date="2022-07" db="EMBL/GenBank/DDBJ databases">
        <title>Genome Sequence of Phlebia brevispora.</title>
        <authorList>
            <person name="Buettner E."/>
        </authorList>
    </citation>
    <scope>NUCLEOTIDE SEQUENCE</scope>
    <source>
        <strain evidence="1">MPL23</strain>
    </source>
</reference>